<sequence length="226" mass="25827">MIRKNKNLVKLFLFLSAAVLIVLIIFTVLSVRKKDGRFDVPIFSGQLHWGAGEEEILNLLDSPPTDEIQEDSSKILHVNGNFDTPFGECSAVQLYISTTKLEDDKPLGLYAAALTLSHLNGESLEDAVVRHYGELAEVSWDSGNSSPEMSFYYPEASRFSSLSDEQWGKIVSYYELGQKQDNQPDYQLQYRLDKMHDNSYYVLIRFREPDYIFINALPLAVLERME</sequence>
<gene>
    <name evidence="1" type="ORF">DXC51_19225</name>
</gene>
<dbReference type="Proteomes" id="UP000260812">
    <property type="component" value="Unassembled WGS sequence"/>
</dbReference>
<keyword evidence="2" id="KW-1185">Reference proteome</keyword>
<evidence type="ECO:0000313" key="2">
    <source>
        <dbReference type="Proteomes" id="UP000260812"/>
    </source>
</evidence>
<dbReference type="GeneID" id="97988944"/>
<dbReference type="AlphaFoldDB" id="A0A3E3I010"/>
<accession>A0A3E3I010</accession>
<organism evidence="1 2">
    <name type="scientific">Eisenbergiella massiliensis</name>
    <dbReference type="NCBI Taxonomy" id="1720294"/>
    <lineage>
        <taxon>Bacteria</taxon>
        <taxon>Bacillati</taxon>
        <taxon>Bacillota</taxon>
        <taxon>Clostridia</taxon>
        <taxon>Lachnospirales</taxon>
        <taxon>Lachnospiraceae</taxon>
        <taxon>Eisenbergiella</taxon>
    </lineage>
</organism>
<proteinExistence type="predicted"/>
<protein>
    <submittedName>
        <fullName evidence="1">Uncharacterized protein</fullName>
    </submittedName>
</protein>
<comment type="caution">
    <text evidence="1">The sequence shown here is derived from an EMBL/GenBank/DDBJ whole genome shotgun (WGS) entry which is preliminary data.</text>
</comment>
<reference evidence="1" key="1">
    <citation type="submission" date="2018-08" db="EMBL/GenBank/DDBJ databases">
        <title>A genome reference for cultivated species of the human gut microbiota.</title>
        <authorList>
            <person name="Zou Y."/>
            <person name="Xue W."/>
            <person name="Luo G."/>
        </authorList>
    </citation>
    <scope>NUCLEOTIDE SEQUENCE [LARGE SCALE GENOMIC DNA]</scope>
    <source>
        <strain evidence="1">TF05-5AC</strain>
    </source>
</reference>
<dbReference type="EMBL" id="QVLV01000015">
    <property type="protein sequence ID" value="RGE57497.1"/>
    <property type="molecule type" value="Genomic_DNA"/>
</dbReference>
<name>A0A3E3I010_9FIRM</name>
<evidence type="ECO:0000313" key="1">
    <source>
        <dbReference type="EMBL" id="RGE57497.1"/>
    </source>
</evidence>
<dbReference type="RefSeq" id="WP_021638564.1">
    <property type="nucleotide sequence ID" value="NZ_CANNOQ010000166.1"/>
</dbReference>